<dbReference type="SUPFAM" id="SSF49464">
    <property type="entry name" value="Carboxypeptidase regulatory domain-like"/>
    <property type="match status" value="1"/>
</dbReference>
<dbReference type="AlphaFoldDB" id="A0A1B9XYP9"/>
<dbReference type="GO" id="GO:0009279">
    <property type="term" value="C:cell outer membrane"/>
    <property type="evidence" value="ECO:0007669"/>
    <property type="project" value="UniProtKB-SubCell"/>
</dbReference>
<evidence type="ECO:0000259" key="14">
    <source>
        <dbReference type="Pfam" id="PF07715"/>
    </source>
</evidence>
<dbReference type="PANTHER" id="PTHR30069:SF29">
    <property type="entry name" value="HEMOGLOBIN AND HEMOGLOBIN-HAPTOGLOBIN-BINDING PROTEIN 1-RELATED"/>
    <property type="match status" value="1"/>
</dbReference>
<evidence type="ECO:0000256" key="9">
    <source>
        <dbReference type="ARBA" id="ARBA00023237"/>
    </source>
</evidence>
<dbReference type="Gene3D" id="2.40.170.20">
    <property type="entry name" value="TonB-dependent receptor, beta-barrel domain"/>
    <property type="match status" value="1"/>
</dbReference>
<gene>
    <name evidence="15" type="ORF">BA195_10665</name>
</gene>
<reference evidence="15 16" key="1">
    <citation type="submission" date="2016-06" db="EMBL/GenBank/DDBJ databases">
        <title>Draft Genome Sequence of Tenacibaculum soleae UCD-KL19.</title>
        <authorList>
            <person name="Eisen J.A."/>
            <person name="Coil D.A."/>
            <person name="Lujan K.M."/>
        </authorList>
    </citation>
    <scope>NUCLEOTIDE SEQUENCE [LARGE SCALE GENOMIC DNA]</scope>
    <source>
        <strain evidence="15 16">UCD-KL19</strain>
    </source>
</reference>
<evidence type="ECO:0000259" key="13">
    <source>
        <dbReference type="Pfam" id="PF00593"/>
    </source>
</evidence>
<keyword evidence="3 10" id="KW-1134">Transmembrane beta strand</keyword>
<dbReference type="Pfam" id="PF00593">
    <property type="entry name" value="TonB_dep_Rec_b-barrel"/>
    <property type="match status" value="1"/>
</dbReference>
<keyword evidence="4 10" id="KW-0812">Transmembrane</keyword>
<dbReference type="InterPro" id="IPR000531">
    <property type="entry name" value="Beta-barrel_TonB"/>
</dbReference>
<feature type="signal peptide" evidence="12">
    <location>
        <begin position="1"/>
        <end position="21"/>
    </location>
</feature>
<keyword evidence="8 15" id="KW-0675">Receptor</keyword>
<dbReference type="EMBL" id="MAKX01000013">
    <property type="protein sequence ID" value="OCK42626.1"/>
    <property type="molecule type" value="Genomic_DNA"/>
</dbReference>
<keyword evidence="2 10" id="KW-0813">Transport</keyword>
<dbReference type="PANTHER" id="PTHR30069">
    <property type="entry name" value="TONB-DEPENDENT OUTER MEMBRANE RECEPTOR"/>
    <property type="match status" value="1"/>
</dbReference>
<evidence type="ECO:0000256" key="12">
    <source>
        <dbReference type="SAM" id="SignalP"/>
    </source>
</evidence>
<dbReference type="STRING" id="447689.BA195_10665"/>
<evidence type="ECO:0000256" key="2">
    <source>
        <dbReference type="ARBA" id="ARBA00022448"/>
    </source>
</evidence>
<evidence type="ECO:0000256" key="7">
    <source>
        <dbReference type="ARBA" id="ARBA00023136"/>
    </source>
</evidence>
<dbReference type="GO" id="GO:0044718">
    <property type="term" value="P:siderophore transmembrane transport"/>
    <property type="evidence" value="ECO:0007669"/>
    <property type="project" value="TreeGrafter"/>
</dbReference>
<keyword evidence="6 11" id="KW-0798">TonB box</keyword>
<evidence type="ECO:0000256" key="8">
    <source>
        <dbReference type="ARBA" id="ARBA00023170"/>
    </source>
</evidence>
<evidence type="ECO:0000313" key="15">
    <source>
        <dbReference type="EMBL" id="OCK42626.1"/>
    </source>
</evidence>
<dbReference type="InterPro" id="IPR036942">
    <property type="entry name" value="Beta-barrel_TonB_sf"/>
</dbReference>
<dbReference type="InterPro" id="IPR037066">
    <property type="entry name" value="Plug_dom_sf"/>
</dbReference>
<feature type="chain" id="PRO_5008639912" evidence="12">
    <location>
        <begin position="22"/>
        <end position="801"/>
    </location>
</feature>
<dbReference type="InterPro" id="IPR039426">
    <property type="entry name" value="TonB-dep_rcpt-like"/>
</dbReference>
<feature type="domain" description="TonB-dependent receptor-like beta-barrel" evidence="13">
    <location>
        <begin position="348"/>
        <end position="770"/>
    </location>
</feature>
<evidence type="ECO:0000256" key="1">
    <source>
        <dbReference type="ARBA" id="ARBA00004571"/>
    </source>
</evidence>
<dbReference type="RefSeq" id="WP_068705364.1">
    <property type="nucleotide sequence ID" value="NZ_JAUOSW010000003.1"/>
</dbReference>
<evidence type="ECO:0000256" key="4">
    <source>
        <dbReference type="ARBA" id="ARBA00022692"/>
    </source>
</evidence>
<dbReference type="PROSITE" id="PS52016">
    <property type="entry name" value="TONB_DEPENDENT_REC_3"/>
    <property type="match status" value="1"/>
</dbReference>
<dbReference type="SUPFAM" id="SSF56935">
    <property type="entry name" value="Porins"/>
    <property type="match status" value="1"/>
</dbReference>
<keyword evidence="9 10" id="KW-0998">Cell outer membrane</keyword>
<dbReference type="InterPro" id="IPR012910">
    <property type="entry name" value="Plug_dom"/>
</dbReference>
<dbReference type="Proteomes" id="UP000093186">
    <property type="component" value="Unassembled WGS sequence"/>
</dbReference>
<dbReference type="OrthoDB" id="9795928at2"/>
<comment type="caution">
    <text evidence="15">The sequence shown here is derived from an EMBL/GenBank/DDBJ whole genome shotgun (WGS) entry which is preliminary data.</text>
</comment>
<dbReference type="Gene3D" id="2.170.130.10">
    <property type="entry name" value="TonB-dependent receptor, plug domain"/>
    <property type="match status" value="1"/>
</dbReference>
<sequence>MKLKSILFILLLTTSVFIVKAQKCNYTFSGLVEDFHDKSAIVNATIYIKNQNKYTTTNFEGKFTINNVCAGKIIVEISHVACDKKILELNVVKNIYKVIDLEHHIEELNEVTVKTTVGLKTKTAQETLIKTKTLEKFSASSLGDAIKNVAGVSSINTGNTIVKPIINGLHSSRVLTSFNGVRLQDQEWGIEHAPNIDINAAGSISVIKGANALQYGGDAIGGVIIVNPSKVILKDTLFGKTIVSQQSNGNLFSASTSLHKSYKKGWFINGQVSYKRAGDFETPNYNLTNTGLNAKAFTFHTGFKQFNEGFELFYSNTTNEIGILRASHIGNVSDLVKALNSDVPFVIDDFSYTINNPKQEVTHQLLKAKVYKRLKGIGKLTFQYDYQQNERLEFDIRRGGRSSIAATNLLLKTHSFKGDINLDSNSENTYKFGISGAYQNNFSDPKSGVKRIIPDYNKYNLNAYAITDFRFENIVLNAGVRYDFERINAKKFYRKSRWNSLNYQQEFGHLIIDDSSYPSDFLVNPIFNYHNISTSLGASYTIDNQNAILVNYGLSNRAPNASELFSDGLHHSAARIELGDLKMQPETSNRFSATYKFNNNNLNVALEGFYNYVTDFIYIEPTGVETTLRGAFPVWSYKQTNAHLLGLDTSVKYNVTTNFNITNKMSFIKGRDLTNKRALIDIPAFKTATTLFFKKENWSNFYAAIESEFNARQNEYPDNNFMAFIPATNTRKLVDISTPPKAYHLLNFSSGFDFNMSKTKVNLNFSIDNVLNQSYRNYLNRLRYYADDLGRNFKIQIKINY</sequence>
<evidence type="ECO:0000256" key="11">
    <source>
        <dbReference type="RuleBase" id="RU003357"/>
    </source>
</evidence>
<accession>A0A1B9XYP9</accession>
<organism evidence="15 16">
    <name type="scientific">Tenacibaculum soleae</name>
    <dbReference type="NCBI Taxonomy" id="447689"/>
    <lineage>
        <taxon>Bacteria</taxon>
        <taxon>Pseudomonadati</taxon>
        <taxon>Bacteroidota</taxon>
        <taxon>Flavobacteriia</taxon>
        <taxon>Flavobacteriales</taxon>
        <taxon>Flavobacteriaceae</taxon>
        <taxon>Tenacibaculum</taxon>
    </lineage>
</organism>
<evidence type="ECO:0000256" key="5">
    <source>
        <dbReference type="ARBA" id="ARBA00022729"/>
    </source>
</evidence>
<evidence type="ECO:0000256" key="3">
    <source>
        <dbReference type="ARBA" id="ARBA00022452"/>
    </source>
</evidence>
<keyword evidence="5 12" id="KW-0732">Signal</keyword>
<dbReference type="Pfam" id="PF07715">
    <property type="entry name" value="Plug"/>
    <property type="match status" value="1"/>
</dbReference>
<evidence type="ECO:0000256" key="6">
    <source>
        <dbReference type="ARBA" id="ARBA00023077"/>
    </source>
</evidence>
<keyword evidence="16" id="KW-1185">Reference proteome</keyword>
<comment type="similarity">
    <text evidence="10 11">Belongs to the TonB-dependent receptor family.</text>
</comment>
<dbReference type="GO" id="GO:0015344">
    <property type="term" value="F:siderophore uptake transmembrane transporter activity"/>
    <property type="evidence" value="ECO:0007669"/>
    <property type="project" value="TreeGrafter"/>
</dbReference>
<evidence type="ECO:0000313" key="16">
    <source>
        <dbReference type="Proteomes" id="UP000093186"/>
    </source>
</evidence>
<dbReference type="InterPro" id="IPR008969">
    <property type="entry name" value="CarboxyPept-like_regulatory"/>
</dbReference>
<dbReference type="Pfam" id="PF13715">
    <property type="entry name" value="CarbopepD_reg_2"/>
    <property type="match status" value="1"/>
</dbReference>
<feature type="domain" description="TonB-dependent receptor plug" evidence="14">
    <location>
        <begin position="123"/>
        <end position="223"/>
    </location>
</feature>
<name>A0A1B9XYP9_9FLAO</name>
<evidence type="ECO:0000256" key="10">
    <source>
        <dbReference type="PROSITE-ProRule" id="PRU01360"/>
    </source>
</evidence>
<dbReference type="Gene3D" id="2.60.40.1120">
    <property type="entry name" value="Carboxypeptidase-like, regulatory domain"/>
    <property type="match status" value="1"/>
</dbReference>
<keyword evidence="7 10" id="KW-0472">Membrane</keyword>
<protein>
    <submittedName>
        <fullName evidence="15">TonB-dependent receptor</fullName>
    </submittedName>
</protein>
<proteinExistence type="inferred from homology"/>
<comment type="subcellular location">
    <subcellularLocation>
        <location evidence="1 10">Cell outer membrane</location>
        <topology evidence="1 10">Multi-pass membrane protein</topology>
    </subcellularLocation>
</comment>